<feature type="binding site" evidence="2">
    <location>
        <begin position="24"/>
        <end position="25"/>
    </location>
    <ligand>
        <name>substrate</name>
    </ligand>
</feature>
<gene>
    <name evidence="3" type="ORF">E6O75_ATG02941</name>
</gene>
<reference evidence="3 4" key="1">
    <citation type="submission" date="2019-04" db="EMBL/GenBank/DDBJ databases">
        <title>High contiguity whole genome sequence and gene annotation resource for two Venturia nashicola isolates.</title>
        <authorList>
            <person name="Prokchorchik M."/>
            <person name="Won K."/>
            <person name="Lee Y."/>
            <person name="Choi E.D."/>
            <person name="Segonzac C."/>
            <person name="Sohn K.H."/>
        </authorList>
    </citation>
    <scope>NUCLEOTIDE SEQUENCE [LARGE SCALE GENOMIC DNA]</scope>
    <source>
        <strain evidence="3 4">PRI2</strain>
    </source>
</reference>
<dbReference type="Pfam" id="PF00300">
    <property type="entry name" value="His_Phos_1"/>
    <property type="match status" value="1"/>
</dbReference>
<name>A0A4Z1P5D2_9PEZI</name>
<feature type="active site" description="Tele-phosphohistidine intermediate" evidence="1">
    <location>
        <position position="12"/>
    </location>
</feature>
<dbReference type="SMART" id="SM00855">
    <property type="entry name" value="PGAM"/>
    <property type="match status" value="1"/>
</dbReference>
<evidence type="ECO:0000256" key="2">
    <source>
        <dbReference type="PIRSR" id="PIRSR613078-2"/>
    </source>
</evidence>
<keyword evidence="4" id="KW-1185">Reference proteome</keyword>
<evidence type="ECO:0000256" key="1">
    <source>
        <dbReference type="PIRSR" id="PIRSR613078-1"/>
    </source>
</evidence>
<dbReference type="AlphaFoldDB" id="A0A4Z1P5D2"/>
<comment type="caution">
    <text evidence="3">The sequence shown here is derived from an EMBL/GenBank/DDBJ whole genome shotgun (WGS) entry which is preliminary data.</text>
</comment>
<evidence type="ECO:0000313" key="4">
    <source>
        <dbReference type="Proteomes" id="UP000298493"/>
    </source>
</evidence>
<feature type="active site" description="Proton donor/acceptor" evidence="1">
    <location>
        <position position="91"/>
    </location>
</feature>
<dbReference type="GO" id="GO:0050278">
    <property type="term" value="F:sedoheptulose-bisphosphatase activity"/>
    <property type="evidence" value="ECO:0007669"/>
    <property type="project" value="TreeGrafter"/>
</dbReference>
<accession>A0A4Z1P5D2</accession>
<dbReference type="EMBL" id="SNSC02000006">
    <property type="protein sequence ID" value="TID23305.1"/>
    <property type="molecule type" value="Genomic_DNA"/>
</dbReference>
<sequence length="223" mass="25083">MPPTPRVFLMRHGQTEWSQSGQYTGKTEIPLTEKGQEQVLATTQIVYGPGKLIDPAHLAKIFVSPRIRASQTFEILTGGEGPKEIVEELSEWSYGLYEGLLTKQIRKARKERGLDKEKEWDIWRDGCEEGESPQEVSSRLDTLIAKIRDIQAPHMDDGEPADVLLVAHGHILRAFVKRWLGYPLDFKLLLMLEPGGVGIVTYDHKSLDEPAVLVGLGFPLQEK</sequence>
<dbReference type="CDD" id="cd07067">
    <property type="entry name" value="HP_PGM_like"/>
    <property type="match status" value="1"/>
</dbReference>
<dbReference type="PANTHER" id="PTHR48100">
    <property type="entry name" value="BROAD-SPECIFICITY PHOSPHATASE YOR283W-RELATED"/>
    <property type="match status" value="1"/>
</dbReference>
<dbReference type="PANTHER" id="PTHR48100:SF15">
    <property type="entry name" value="SEDOHEPTULOSE 1,7-BISPHOSPHATASE"/>
    <property type="match status" value="1"/>
</dbReference>
<protein>
    <submittedName>
        <fullName evidence="3">Sedoheptulose 1-7-bisphosphatase-like</fullName>
    </submittedName>
</protein>
<feature type="binding site" evidence="2">
    <location>
        <position position="68"/>
    </location>
    <ligand>
        <name>substrate</name>
    </ligand>
</feature>
<evidence type="ECO:0000313" key="3">
    <source>
        <dbReference type="EMBL" id="TID23305.1"/>
    </source>
</evidence>
<dbReference type="STRING" id="86259.A0A4Z1P5D2"/>
<dbReference type="Proteomes" id="UP000298493">
    <property type="component" value="Unassembled WGS sequence"/>
</dbReference>
<dbReference type="InterPro" id="IPR029033">
    <property type="entry name" value="His_PPase_superfam"/>
</dbReference>
<dbReference type="SUPFAM" id="SSF53254">
    <property type="entry name" value="Phosphoglycerate mutase-like"/>
    <property type="match status" value="1"/>
</dbReference>
<dbReference type="GO" id="GO:0046390">
    <property type="term" value="P:ribose phosphate biosynthetic process"/>
    <property type="evidence" value="ECO:0007669"/>
    <property type="project" value="TreeGrafter"/>
</dbReference>
<organism evidence="3 4">
    <name type="scientific">Venturia nashicola</name>
    <dbReference type="NCBI Taxonomy" id="86259"/>
    <lineage>
        <taxon>Eukaryota</taxon>
        <taxon>Fungi</taxon>
        <taxon>Dikarya</taxon>
        <taxon>Ascomycota</taxon>
        <taxon>Pezizomycotina</taxon>
        <taxon>Dothideomycetes</taxon>
        <taxon>Pleosporomycetidae</taxon>
        <taxon>Venturiales</taxon>
        <taxon>Venturiaceae</taxon>
        <taxon>Venturia</taxon>
    </lineage>
</organism>
<feature type="binding site" evidence="2">
    <location>
        <begin position="91"/>
        <end position="94"/>
    </location>
    <ligand>
        <name>substrate</name>
    </ligand>
</feature>
<dbReference type="Gene3D" id="3.40.50.1240">
    <property type="entry name" value="Phosphoglycerate mutase-like"/>
    <property type="match status" value="1"/>
</dbReference>
<dbReference type="InterPro" id="IPR013078">
    <property type="entry name" value="His_Pase_superF_clade-1"/>
</dbReference>
<dbReference type="InterPro" id="IPR050275">
    <property type="entry name" value="PGM_Phosphatase"/>
</dbReference>
<proteinExistence type="predicted"/>